<sequence>MKDALHSETELADRRRVASFAIDAETANCFPIIRLKTSVIEEP</sequence>
<accession>A0A645HP39</accession>
<proteinExistence type="predicted"/>
<dbReference type="AlphaFoldDB" id="A0A645HP39"/>
<organism evidence="1">
    <name type="scientific">bioreactor metagenome</name>
    <dbReference type="NCBI Taxonomy" id="1076179"/>
    <lineage>
        <taxon>unclassified sequences</taxon>
        <taxon>metagenomes</taxon>
        <taxon>ecological metagenomes</taxon>
    </lineage>
</organism>
<evidence type="ECO:0000313" key="1">
    <source>
        <dbReference type="EMBL" id="MPN40600.1"/>
    </source>
</evidence>
<gene>
    <name evidence="1" type="ORF">SDC9_188138</name>
</gene>
<comment type="caution">
    <text evidence="1">The sequence shown here is derived from an EMBL/GenBank/DDBJ whole genome shotgun (WGS) entry which is preliminary data.</text>
</comment>
<dbReference type="EMBL" id="VSSQ01097122">
    <property type="protein sequence ID" value="MPN40600.1"/>
    <property type="molecule type" value="Genomic_DNA"/>
</dbReference>
<reference evidence="1" key="1">
    <citation type="submission" date="2019-08" db="EMBL/GenBank/DDBJ databases">
        <authorList>
            <person name="Kucharzyk K."/>
            <person name="Murdoch R.W."/>
            <person name="Higgins S."/>
            <person name="Loffler F."/>
        </authorList>
    </citation>
    <scope>NUCLEOTIDE SEQUENCE</scope>
</reference>
<protein>
    <submittedName>
        <fullName evidence="1">Uncharacterized protein</fullName>
    </submittedName>
</protein>
<name>A0A645HP39_9ZZZZ</name>